<keyword evidence="9" id="KW-1185">Reference proteome</keyword>
<evidence type="ECO:0000256" key="2">
    <source>
        <dbReference type="ARBA" id="ARBA00022771"/>
    </source>
</evidence>
<dbReference type="SUPFAM" id="SSF46565">
    <property type="entry name" value="Chaperone J-domain"/>
    <property type="match status" value="1"/>
</dbReference>
<reference evidence="8 9" key="1">
    <citation type="journal article" date="2024" name="Nat. Commun.">
        <title>Phylogenomics reveals the evolutionary origins of lichenization in chlorophyte algae.</title>
        <authorList>
            <person name="Puginier C."/>
            <person name="Libourel C."/>
            <person name="Otte J."/>
            <person name="Skaloud P."/>
            <person name="Haon M."/>
            <person name="Grisel S."/>
            <person name="Petersen M."/>
            <person name="Berrin J.G."/>
            <person name="Delaux P.M."/>
            <person name="Dal Grande F."/>
            <person name="Keller J."/>
        </authorList>
    </citation>
    <scope>NUCLEOTIDE SEQUENCE [LARGE SCALE GENOMIC DNA]</scope>
    <source>
        <strain evidence="8 9">SAG 2043</strain>
    </source>
</reference>
<dbReference type="InterPro" id="IPR044648">
    <property type="entry name" value="JJJ1_plant"/>
</dbReference>
<dbReference type="SMART" id="SM00271">
    <property type="entry name" value="DnaJ"/>
    <property type="match status" value="1"/>
</dbReference>
<name>A0AAW1Q462_9CHLO</name>
<dbReference type="InterPro" id="IPR003604">
    <property type="entry name" value="Matrin/U1-like-C_Znf_C2H2"/>
</dbReference>
<feature type="compositionally biased region" description="Low complexity" evidence="5">
    <location>
        <begin position="435"/>
        <end position="454"/>
    </location>
</feature>
<keyword evidence="3" id="KW-0862">Zinc</keyword>
<keyword evidence="1" id="KW-0479">Metal-binding</keyword>
<evidence type="ECO:0000259" key="6">
    <source>
        <dbReference type="PROSITE" id="PS50076"/>
    </source>
</evidence>
<dbReference type="GO" id="GO:0008270">
    <property type="term" value="F:zinc ion binding"/>
    <property type="evidence" value="ECO:0007669"/>
    <property type="project" value="UniProtKB-KW"/>
</dbReference>
<dbReference type="InterPro" id="IPR018253">
    <property type="entry name" value="DnaJ_domain_CS"/>
</dbReference>
<accession>A0AAW1Q462</accession>
<feature type="compositionally biased region" description="Low complexity" evidence="5">
    <location>
        <begin position="362"/>
        <end position="377"/>
    </location>
</feature>
<dbReference type="PRINTS" id="PR00625">
    <property type="entry name" value="JDOMAIN"/>
</dbReference>
<dbReference type="Pfam" id="PF12171">
    <property type="entry name" value="zf-C2H2_jaz"/>
    <property type="match status" value="1"/>
</dbReference>
<dbReference type="InterPro" id="IPR001623">
    <property type="entry name" value="DnaJ_domain"/>
</dbReference>
<dbReference type="PROSITE" id="PS50076">
    <property type="entry name" value="DNAJ_2"/>
    <property type="match status" value="1"/>
</dbReference>
<evidence type="ECO:0000256" key="1">
    <source>
        <dbReference type="ARBA" id="ARBA00022723"/>
    </source>
</evidence>
<dbReference type="InterPro" id="IPR036869">
    <property type="entry name" value="J_dom_sf"/>
</dbReference>
<dbReference type="PANTHER" id="PTHR45495:SF1">
    <property type="entry name" value="DNAJ PROTEIN JJJ1 HOMOLOG"/>
    <property type="match status" value="1"/>
</dbReference>
<gene>
    <name evidence="8" type="ORF">WJX72_008708</name>
</gene>
<keyword evidence="2 4" id="KW-0863">Zinc-finger</keyword>
<dbReference type="PROSITE" id="PS00636">
    <property type="entry name" value="DNAJ_1"/>
    <property type="match status" value="1"/>
</dbReference>
<dbReference type="AlphaFoldDB" id="A0AAW1Q462"/>
<dbReference type="InterPro" id="IPR036236">
    <property type="entry name" value="Znf_C2H2_sf"/>
</dbReference>
<dbReference type="PROSITE" id="PS50157">
    <property type="entry name" value="ZINC_FINGER_C2H2_2"/>
    <property type="match status" value="2"/>
</dbReference>
<dbReference type="InterPro" id="IPR054076">
    <property type="entry name" value="ZUO1-like_ZHD"/>
</dbReference>
<dbReference type="PROSITE" id="PS00028">
    <property type="entry name" value="ZINC_FINGER_C2H2_1"/>
    <property type="match status" value="2"/>
</dbReference>
<dbReference type="CDD" id="cd06257">
    <property type="entry name" value="DnaJ"/>
    <property type="match status" value="1"/>
</dbReference>
<dbReference type="Pfam" id="PF12874">
    <property type="entry name" value="zf-met"/>
    <property type="match status" value="1"/>
</dbReference>
<feature type="region of interest" description="Disordered" evidence="5">
    <location>
        <begin position="240"/>
        <end position="259"/>
    </location>
</feature>
<dbReference type="Pfam" id="PF00226">
    <property type="entry name" value="DnaJ"/>
    <property type="match status" value="1"/>
</dbReference>
<dbReference type="Proteomes" id="UP001489004">
    <property type="component" value="Unassembled WGS sequence"/>
</dbReference>
<dbReference type="PANTHER" id="PTHR45495">
    <property type="entry name" value="DNAJ PROTEIN JJJ1 HOMOLOG"/>
    <property type="match status" value="1"/>
</dbReference>
<comment type="caution">
    <text evidence="8">The sequence shown here is derived from an EMBL/GenBank/DDBJ whole genome shotgun (WGS) entry which is preliminary data.</text>
</comment>
<organism evidence="8 9">
    <name type="scientific">[Myrmecia] bisecta</name>
    <dbReference type="NCBI Taxonomy" id="41462"/>
    <lineage>
        <taxon>Eukaryota</taxon>
        <taxon>Viridiplantae</taxon>
        <taxon>Chlorophyta</taxon>
        <taxon>core chlorophytes</taxon>
        <taxon>Trebouxiophyceae</taxon>
        <taxon>Trebouxiales</taxon>
        <taxon>Trebouxiaceae</taxon>
        <taxon>Myrmecia</taxon>
    </lineage>
</organism>
<evidence type="ECO:0000313" key="8">
    <source>
        <dbReference type="EMBL" id="KAK9817035.1"/>
    </source>
</evidence>
<proteinExistence type="predicted"/>
<dbReference type="InterPro" id="IPR013087">
    <property type="entry name" value="Znf_C2H2_type"/>
</dbReference>
<evidence type="ECO:0000259" key="7">
    <source>
        <dbReference type="PROSITE" id="PS50157"/>
    </source>
</evidence>
<dbReference type="InterPro" id="IPR022755">
    <property type="entry name" value="Znf_C2H2_jaz"/>
</dbReference>
<feature type="domain" description="C2H2-type" evidence="7">
    <location>
        <begin position="472"/>
        <end position="497"/>
    </location>
</feature>
<dbReference type="Pfam" id="PF21884">
    <property type="entry name" value="ZUO1-like_ZHD"/>
    <property type="match status" value="1"/>
</dbReference>
<evidence type="ECO:0000256" key="4">
    <source>
        <dbReference type="PROSITE-ProRule" id="PRU00042"/>
    </source>
</evidence>
<feature type="domain" description="C2H2-type" evidence="7">
    <location>
        <begin position="298"/>
        <end position="327"/>
    </location>
</feature>
<evidence type="ECO:0000256" key="5">
    <source>
        <dbReference type="SAM" id="MobiDB-lite"/>
    </source>
</evidence>
<dbReference type="SMART" id="SM00355">
    <property type="entry name" value="ZnF_C2H2"/>
    <property type="match status" value="2"/>
</dbReference>
<dbReference type="GO" id="GO:0003676">
    <property type="term" value="F:nucleic acid binding"/>
    <property type="evidence" value="ECO:0007669"/>
    <property type="project" value="InterPro"/>
</dbReference>
<evidence type="ECO:0000313" key="9">
    <source>
        <dbReference type="Proteomes" id="UP001489004"/>
    </source>
</evidence>
<sequence length="510" mass="56263">MGQRCLYDILQLVPDADEQEIKSAYRREARIWHPDKNQDRVEEAGERFKEIQNAYEILIDPRERAWYDTHREAILRAGGSYQHGTSGFGGGQRPVDEVDLFPYFSTTCYSGYGDDLKGFYAVYNALFIKLAKQEVAARKRAGDPASMDEMPLFGTSAADTSSVSHFYSFWLHFSSSKEFAWADEHNPASAPNRKVRRLMEEDNKKKRKASKREYVENVRELVQFVRKRDKRVAAFQAQEAQRRLEKEQREEARRATDKAERIARARKLEEAAWIRQSEGSQSDTDDEEGDATSARTHLLCVVCNKLFKSEKAIQNHERSKKHRDKLAALRAVLQKEAELVASPQDNCGPGSQLGDQRKDSPARPSAQAAAAVEATESSAHELLSSDAASECNQPSHAGSSSSSDDAGSDDDPDAAFVTAMLRSQSAACSPPADEPGTAATPAASGRASRSAGSKRAARRAARSGQDADNKLSSCSICNKQFDSRNQLFAHLAATGHTRVSHASGPDCAAP</sequence>
<dbReference type="Gene3D" id="1.10.287.110">
    <property type="entry name" value="DnaJ domain"/>
    <property type="match status" value="1"/>
</dbReference>
<feature type="compositionally biased region" description="Polar residues" evidence="5">
    <location>
        <begin position="386"/>
        <end position="396"/>
    </location>
</feature>
<feature type="region of interest" description="Disordered" evidence="5">
    <location>
        <begin position="340"/>
        <end position="471"/>
    </location>
</feature>
<dbReference type="SUPFAM" id="SSF57667">
    <property type="entry name" value="beta-beta-alpha zinc fingers"/>
    <property type="match status" value="1"/>
</dbReference>
<evidence type="ECO:0000256" key="3">
    <source>
        <dbReference type="ARBA" id="ARBA00022833"/>
    </source>
</evidence>
<dbReference type="SMART" id="SM00451">
    <property type="entry name" value="ZnF_U1"/>
    <property type="match status" value="1"/>
</dbReference>
<protein>
    <submittedName>
        <fullName evidence="8">Uncharacterized protein</fullName>
    </submittedName>
</protein>
<dbReference type="EMBL" id="JALJOR010000005">
    <property type="protein sequence ID" value="KAK9817035.1"/>
    <property type="molecule type" value="Genomic_DNA"/>
</dbReference>
<dbReference type="Gene3D" id="3.30.160.60">
    <property type="entry name" value="Classic Zinc Finger"/>
    <property type="match status" value="1"/>
</dbReference>
<feature type="domain" description="J" evidence="6">
    <location>
        <begin position="5"/>
        <end position="71"/>
    </location>
</feature>